<dbReference type="CDD" id="cd16936">
    <property type="entry name" value="HATPase_RsbW-like"/>
    <property type="match status" value="1"/>
</dbReference>
<dbReference type="GO" id="GO:0004674">
    <property type="term" value="F:protein serine/threonine kinase activity"/>
    <property type="evidence" value="ECO:0007669"/>
    <property type="project" value="UniProtKB-KW"/>
</dbReference>
<protein>
    <submittedName>
        <fullName evidence="3">ATP-binding protein</fullName>
    </submittedName>
</protein>
<dbReference type="SUPFAM" id="SSF55874">
    <property type="entry name" value="ATPase domain of HSP90 chaperone/DNA topoisomerase II/histidine kinase"/>
    <property type="match status" value="1"/>
</dbReference>
<accession>A0A5S4F930</accession>
<keyword evidence="3" id="KW-0547">Nucleotide-binding</keyword>
<dbReference type="PANTHER" id="PTHR35526">
    <property type="entry name" value="ANTI-SIGMA-F FACTOR RSBW-RELATED"/>
    <property type="match status" value="1"/>
</dbReference>
<keyword evidence="3" id="KW-0067">ATP-binding</keyword>
<keyword evidence="1" id="KW-0723">Serine/threonine-protein kinase</keyword>
<dbReference type="InterPro" id="IPR050267">
    <property type="entry name" value="Anti-sigma-factor_SerPK"/>
</dbReference>
<dbReference type="InterPro" id="IPR036890">
    <property type="entry name" value="HATPase_C_sf"/>
</dbReference>
<dbReference type="Pfam" id="PF13581">
    <property type="entry name" value="HATPase_c_2"/>
    <property type="match status" value="1"/>
</dbReference>
<evidence type="ECO:0000256" key="1">
    <source>
        <dbReference type="ARBA" id="ARBA00022527"/>
    </source>
</evidence>
<dbReference type="Proteomes" id="UP000306628">
    <property type="component" value="Unassembled WGS sequence"/>
</dbReference>
<gene>
    <name evidence="3" type="ORF">ETD85_57775</name>
</gene>
<keyword evidence="4" id="KW-1185">Reference proteome</keyword>
<dbReference type="InterPro" id="IPR003594">
    <property type="entry name" value="HATPase_dom"/>
</dbReference>
<dbReference type="GO" id="GO:0005524">
    <property type="term" value="F:ATP binding"/>
    <property type="evidence" value="ECO:0007669"/>
    <property type="project" value="UniProtKB-KW"/>
</dbReference>
<evidence type="ECO:0000313" key="3">
    <source>
        <dbReference type="EMBL" id="TMR13120.1"/>
    </source>
</evidence>
<reference evidence="3 4" key="1">
    <citation type="submission" date="2019-05" db="EMBL/GenBank/DDBJ databases">
        <title>Draft genome sequence of Nonomuraea zeae DSM 100528.</title>
        <authorList>
            <person name="Saricaoglu S."/>
            <person name="Isik K."/>
        </authorList>
    </citation>
    <scope>NUCLEOTIDE SEQUENCE [LARGE SCALE GENOMIC DNA]</scope>
    <source>
        <strain evidence="3 4">DSM 100528</strain>
    </source>
</reference>
<dbReference type="Gene3D" id="3.30.565.10">
    <property type="entry name" value="Histidine kinase-like ATPase, C-terminal domain"/>
    <property type="match status" value="1"/>
</dbReference>
<comment type="caution">
    <text evidence="3">The sequence shown here is derived from an EMBL/GenBank/DDBJ whole genome shotgun (WGS) entry which is preliminary data.</text>
</comment>
<sequence length="135" mass="14386">MSEPSLQCPITPDLALLRSQLHTFAIHAGLADDRAADLIIAINEAAANVLDHGAGTGVVTARHDSDGIWVEVVDPGGTLTADHLFLPAPSANALRGMGLRIIRRLCDEVIVDHPDGHSRLRIHLSRRPDEPTGTA</sequence>
<proteinExistence type="predicted"/>
<keyword evidence="1" id="KW-0418">Kinase</keyword>
<keyword evidence="1" id="KW-0808">Transferase</keyword>
<feature type="domain" description="Histidine kinase/HSP90-like ATPase" evidence="2">
    <location>
        <begin position="14"/>
        <end position="120"/>
    </location>
</feature>
<organism evidence="3 4">
    <name type="scientific">Nonomuraea zeae</name>
    <dbReference type="NCBI Taxonomy" id="1642303"/>
    <lineage>
        <taxon>Bacteria</taxon>
        <taxon>Bacillati</taxon>
        <taxon>Actinomycetota</taxon>
        <taxon>Actinomycetes</taxon>
        <taxon>Streptosporangiales</taxon>
        <taxon>Streptosporangiaceae</taxon>
        <taxon>Nonomuraea</taxon>
    </lineage>
</organism>
<dbReference type="OrthoDB" id="3748385at2"/>
<evidence type="ECO:0000313" key="4">
    <source>
        <dbReference type="Proteomes" id="UP000306628"/>
    </source>
</evidence>
<dbReference type="RefSeq" id="WP_138698321.1">
    <property type="nucleotide sequence ID" value="NZ_JBHSAZ010000107.1"/>
</dbReference>
<evidence type="ECO:0000259" key="2">
    <source>
        <dbReference type="Pfam" id="PF13581"/>
    </source>
</evidence>
<name>A0A5S4F930_9ACTN</name>
<dbReference type="AlphaFoldDB" id="A0A5S4F930"/>
<dbReference type="EMBL" id="VCKX01000431">
    <property type="protein sequence ID" value="TMR13120.1"/>
    <property type="molecule type" value="Genomic_DNA"/>
</dbReference>
<dbReference type="PANTHER" id="PTHR35526:SF3">
    <property type="entry name" value="ANTI-SIGMA-F FACTOR RSBW"/>
    <property type="match status" value="1"/>
</dbReference>